<evidence type="ECO:0000313" key="2">
    <source>
        <dbReference type="EMBL" id="KAJ7041593.1"/>
    </source>
</evidence>
<dbReference type="AlphaFoldDB" id="A0AAD6T903"/>
<reference evidence="2" key="1">
    <citation type="submission" date="2023-03" db="EMBL/GenBank/DDBJ databases">
        <title>Massive genome expansion in bonnet fungi (Mycena s.s.) driven by repeated elements and novel gene families across ecological guilds.</title>
        <authorList>
            <consortium name="Lawrence Berkeley National Laboratory"/>
            <person name="Harder C.B."/>
            <person name="Miyauchi S."/>
            <person name="Viragh M."/>
            <person name="Kuo A."/>
            <person name="Thoen E."/>
            <person name="Andreopoulos B."/>
            <person name="Lu D."/>
            <person name="Skrede I."/>
            <person name="Drula E."/>
            <person name="Henrissat B."/>
            <person name="Morin E."/>
            <person name="Kohler A."/>
            <person name="Barry K."/>
            <person name="LaButti K."/>
            <person name="Morin E."/>
            <person name="Salamov A."/>
            <person name="Lipzen A."/>
            <person name="Mereny Z."/>
            <person name="Hegedus B."/>
            <person name="Baldrian P."/>
            <person name="Stursova M."/>
            <person name="Weitz H."/>
            <person name="Taylor A."/>
            <person name="Grigoriev I.V."/>
            <person name="Nagy L.G."/>
            <person name="Martin F."/>
            <person name="Kauserud H."/>
        </authorList>
    </citation>
    <scope>NUCLEOTIDE SEQUENCE</scope>
    <source>
        <strain evidence="2">CBHHK200</strain>
    </source>
</reference>
<gene>
    <name evidence="2" type="ORF">C8F04DRAFT_1177048</name>
</gene>
<dbReference type="EMBL" id="JARJCM010000016">
    <property type="protein sequence ID" value="KAJ7041593.1"/>
    <property type="molecule type" value="Genomic_DNA"/>
</dbReference>
<proteinExistence type="predicted"/>
<accession>A0AAD6T903</accession>
<organism evidence="2 3">
    <name type="scientific">Mycena alexandri</name>
    <dbReference type="NCBI Taxonomy" id="1745969"/>
    <lineage>
        <taxon>Eukaryota</taxon>
        <taxon>Fungi</taxon>
        <taxon>Dikarya</taxon>
        <taxon>Basidiomycota</taxon>
        <taxon>Agaricomycotina</taxon>
        <taxon>Agaricomycetes</taxon>
        <taxon>Agaricomycetidae</taxon>
        <taxon>Agaricales</taxon>
        <taxon>Marasmiineae</taxon>
        <taxon>Mycenaceae</taxon>
        <taxon>Mycena</taxon>
    </lineage>
</organism>
<evidence type="ECO:0000256" key="1">
    <source>
        <dbReference type="SAM" id="MobiDB-lite"/>
    </source>
</evidence>
<feature type="region of interest" description="Disordered" evidence="1">
    <location>
        <begin position="19"/>
        <end position="49"/>
    </location>
</feature>
<keyword evidence="3" id="KW-1185">Reference proteome</keyword>
<evidence type="ECO:0000313" key="3">
    <source>
        <dbReference type="Proteomes" id="UP001218188"/>
    </source>
</evidence>
<dbReference type="Proteomes" id="UP001218188">
    <property type="component" value="Unassembled WGS sequence"/>
</dbReference>
<sequence length="180" mass="20450">MARPTKQWITALCANRARNENSNFDSSDDEDTPPDLPSPLPAAKPASLGSQVTEKDAWITELEAVIVDLRSDLLVLQTAHEHLRLDNVSLLQSTRTISLAHNALKTLKQKADIAHFDELGRRQKRIRRLELDRTRKEETTSSSILALKSPLHDNSARITQMQLDLDTRHVPTKFTRHYNQ</sequence>
<name>A0AAD6T903_9AGAR</name>
<protein>
    <submittedName>
        <fullName evidence="2">Uncharacterized protein</fullName>
    </submittedName>
</protein>
<comment type="caution">
    <text evidence="2">The sequence shown here is derived from an EMBL/GenBank/DDBJ whole genome shotgun (WGS) entry which is preliminary data.</text>
</comment>